<evidence type="ECO:0000313" key="9">
    <source>
        <dbReference type="Ensembl" id="ENSNPEP00000010411.1"/>
    </source>
</evidence>
<evidence type="ECO:0000256" key="3">
    <source>
        <dbReference type="ARBA" id="ARBA00022525"/>
    </source>
</evidence>
<dbReference type="CDD" id="cd00272">
    <property type="entry name" value="Chemokine_CC"/>
    <property type="match status" value="1"/>
</dbReference>
<evidence type="ECO:0000259" key="8">
    <source>
        <dbReference type="SMART" id="SM00199"/>
    </source>
</evidence>
<evidence type="ECO:0000256" key="1">
    <source>
        <dbReference type="ARBA" id="ARBA00004613"/>
    </source>
</evidence>
<dbReference type="InterPro" id="IPR039809">
    <property type="entry name" value="Chemokine_b/g/d"/>
</dbReference>
<feature type="signal peptide" evidence="7">
    <location>
        <begin position="1"/>
        <end position="18"/>
    </location>
</feature>
<feature type="compositionally biased region" description="Polar residues" evidence="5">
    <location>
        <begin position="157"/>
        <end position="176"/>
    </location>
</feature>
<dbReference type="InterPro" id="IPR036048">
    <property type="entry name" value="Interleukin_8-like_sf"/>
</dbReference>
<dbReference type="AlphaFoldDB" id="A0A8C6ZAR4"/>
<keyword evidence="4 7" id="KW-0732">Signal</keyword>
<feature type="region of interest" description="Disordered" evidence="5">
    <location>
        <begin position="128"/>
        <end position="307"/>
    </location>
</feature>
<keyword evidence="6" id="KW-1133">Transmembrane helix</keyword>
<dbReference type="GO" id="GO:0048020">
    <property type="term" value="F:CCR chemokine receptor binding"/>
    <property type="evidence" value="ECO:0007669"/>
    <property type="project" value="TreeGrafter"/>
</dbReference>
<feature type="compositionally biased region" description="Low complexity" evidence="5">
    <location>
        <begin position="128"/>
        <end position="142"/>
    </location>
</feature>
<dbReference type="GO" id="GO:0006954">
    <property type="term" value="P:inflammatory response"/>
    <property type="evidence" value="ECO:0007669"/>
    <property type="project" value="TreeGrafter"/>
</dbReference>
<reference evidence="9" key="1">
    <citation type="submission" date="2025-08" db="UniProtKB">
        <authorList>
            <consortium name="Ensembl"/>
        </authorList>
    </citation>
    <scope>IDENTIFICATION</scope>
</reference>
<keyword evidence="2" id="KW-0202">Cytokine</keyword>
<dbReference type="Proteomes" id="UP000694420">
    <property type="component" value="Unplaced"/>
</dbReference>
<comment type="subcellular location">
    <subcellularLocation>
        <location evidence="1">Secreted</location>
    </subcellularLocation>
</comment>
<dbReference type="Gene3D" id="2.40.50.40">
    <property type="match status" value="1"/>
</dbReference>
<organism evidence="9 10">
    <name type="scientific">Nothoprocta perdicaria</name>
    <name type="common">Chilean tinamou</name>
    <name type="synonym">Crypturus perdicarius</name>
    <dbReference type="NCBI Taxonomy" id="30464"/>
    <lineage>
        <taxon>Eukaryota</taxon>
        <taxon>Metazoa</taxon>
        <taxon>Chordata</taxon>
        <taxon>Craniata</taxon>
        <taxon>Vertebrata</taxon>
        <taxon>Euteleostomi</taxon>
        <taxon>Archelosauria</taxon>
        <taxon>Archosauria</taxon>
        <taxon>Dinosauria</taxon>
        <taxon>Saurischia</taxon>
        <taxon>Theropoda</taxon>
        <taxon>Coelurosauria</taxon>
        <taxon>Aves</taxon>
        <taxon>Palaeognathae</taxon>
        <taxon>Tinamiformes</taxon>
        <taxon>Tinamidae</taxon>
        <taxon>Nothoprocta</taxon>
    </lineage>
</organism>
<gene>
    <name evidence="9" type="primary">CX3CL1</name>
</gene>
<feature type="compositionally biased region" description="Low complexity" evidence="5">
    <location>
        <begin position="274"/>
        <end position="285"/>
    </location>
</feature>
<dbReference type="GO" id="GO:0030335">
    <property type="term" value="P:positive regulation of cell migration"/>
    <property type="evidence" value="ECO:0007669"/>
    <property type="project" value="TreeGrafter"/>
</dbReference>
<dbReference type="Ensembl" id="ENSNPET00000010680.1">
    <property type="protein sequence ID" value="ENSNPEP00000010411.1"/>
    <property type="gene ID" value="ENSNPEG00000007819.1"/>
</dbReference>
<dbReference type="GO" id="GO:0008009">
    <property type="term" value="F:chemokine activity"/>
    <property type="evidence" value="ECO:0007669"/>
    <property type="project" value="InterPro"/>
</dbReference>
<dbReference type="InterPro" id="IPR001811">
    <property type="entry name" value="Chemokine_IL8-like_dom"/>
</dbReference>
<keyword evidence="10" id="KW-1185">Reference proteome</keyword>
<dbReference type="PANTHER" id="PTHR12015">
    <property type="entry name" value="SMALL INDUCIBLE CYTOKINE A"/>
    <property type="match status" value="1"/>
</dbReference>
<dbReference type="GO" id="GO:0005615">
    <property type="term" value="C:extracellular space"/>
    <property type="evidence" value="ECO:0007669"/>
    <property type="project" value="UniProtKB-KW"/>
</dbReference>
<name>A0A8C6ZAR4_NOTPE</name>
<dbReference type="GO" id="GO:0061844">
    <property type="term" value="P:antimicrobial humoral immune response mediated by antimicrobial peptide"/>
    <property type="evidence" value="ECO:0007669"/>
    <property type="project" value="TreeGrafter"/>
</dbReference>
<evidence type="ECO:0000313" key="10">
    <source>
        <dbReference type="Proteomes" id="UP000694420"/>
    </source>
</evidence>
<feature type="transmembrane region" description="Helical" evidence="6">
    <location>
        <begin position="392"/>
        <end position="418"/>
    </location>
</feature>
<keyword evidence="6" id="KW-0472">Membrane</keyword>
<keyword evidence="3" id="KW-0964">Secreted</keyword>
<dbReference type="GO" id="GO:0070098">
    <property type="term" value="P:chemokine-mediated signaling pathway"/>
    <property type="evidence" value="ECO:0007669"/>
    <property type="project" value="TreeGrafter"/>
</dbReference>
<dbReference type="PANTHER" id="PTHR12015:SF183">
    <property type="entry name" value="C-C MOTIF CHEMOKINE 3"/>
    <property type="match status" value="1"/>
</dbReference>
<accession>A0A8C6ZAR4</accession>
<proteinExistence type="predicted"/>
<evidence type="ECO:0000256" key="6">
    <source>
        <dbReference type="SAM" id="Phobius"/>
    </source>
</evidence>
<dbReference type="SUPFAM" id="SSF54117">
    <property type="entry name" value="Interleukin 8-like chemokines"/>
    <property type="match status" value="1"/>
</dbReference>
<dbReference type="SMART" id="SM00199">
    <property type="entry name" value="SCY"/>
    <property type="match status" value="1"/>
</dbReference>
<evidence type="ECO:0000256" key="2">
    <source>
        <dbReference type="ARBA" id="ARBA00022514"/>
    </source>
</evidence>
<feature type="chain" id="PRO_5034320891" evidence="7">
    <location>
        <begin position="19"/>
        <end position="453"/>
    </location>
</feature>
<feature type="compositionally biased region" description="Polar residues" evidence="5">
    <location>
        <begin position="264"/>
        <end position="273"/>
    </location>
</feature>
<feature type="domain" description="Chemokine interleukin-8-like" evidence="8">
    <location>
        <begin position="30"/>
        <end position="90"/>
    </location>
</feature>
<sequence length="453" mass="47682">MKVASLLVLFGLQLLCLGILTEGNWQPKASPKCSKECGRFTSRIPERRIKSYRRTEPQCFKQAIIFMTQKNVEMCANPGEDWVKKVMQILDRKKASVASSLPHAATSAAVPEDPGIFHKQVGLGVTAPSQATAPSSASQGAGRPVLDGTNAPALETGVSSKPTQATLPTQVPTASSPVMWDIAARSEMGSEANGDSTKATAPPTTFATGTGPSQSLAPVQGFGNSVGSIEEHRGYTTNAQVPDMTSPILNSDPVSITKAPDYSVGSTDGSRGPTSTTADTSDATSRSFHSDLPSILRNTPITPFPEATSVSTLNSTAVTNEGLSDPANKVFHSWTDVFDIRTPGHSSGKPDLPDAPTFTSQTFSGQARAWLTTEKTNAPPFPSFLSRSQARFVIIVASVAGGVIACSAAAAAAAVQLWKKCGLKKAAMPMEMVQGLLYQQERSAVNVCPEEVI</sequence>
<evidence type="ECO:0000256" key="7">
    <source>
        <dbReference type="SAM" id="SignalP"/>
    </source>
</evidence>
<dbReference type="Pfam" id="PF00048">
    <property type="entry name" value="IL8"/>
    <property type="match status" value="1"/>
</dbReference>
<keyword evidence="6" id="KW-0812">Transmembrane</keyword>
<evidence type="ECO:0000256" key="4">
    <source>
        <dbReference type="ARBA" id="ARBA00022729"/>
    </source>
</evidence>
<protein>
    <submittedName>
        <fullName evidence="9">C-X3-C motif chemokine ligand 1</fullName>
    </submittedName>
</protein>
<evidence type="ECO:0000256" key="5">
    <source>
        <dbReference type="SAM" id="MobiDB-lite"/>
    </source>
</evidence>
<feature type="compositionally biased region" description="Polar residues" evidence="5">
    <location>
        <begin position="213"/>
        <end position="227"/>
    </location>
</feature>
<reference evidence="9" key="2">
    <citation type="submission" date="2025-09" db="UniProtKB">
        <authorList>
            <consortium name="Ensembl"/>
        </authorList>
    </citation>
    <scope>IDENTIFICATION</scope>
</reference>
<feature type="compositionally biased region" description="Low complexity" evidence="5">
    <location>
        <begin position="197"/>
        <end position="212"/>
    </location>
</feature>